<dbReference type="PANTHER" id="PTHR36466:SF1">
    <property type="entry name" value="BCL-2-LIKE PROTEIN 15"/>
    <property type="match status" value="1"/>
</dbReference>
<dbReference type="SUPFAM" id="SSF56854">
    <property type="entry name" value="Bcl-2 inhibitors of programmed cell death"/>
    <property type="match status" value="1"/>
</dbReference>
<dbReference type="PANTHER" id="PTHR36466">
    <property type="entry name" value="BCL-2-LIKE PROTEIN 15"/>
    <property type="match status" value="1"/>
</dbReference>
<comment type="caution">
    <text evidence="1">The sequence shown here is derived from an EMBL/GenBank/DDBJ whole genome shotgun (WGS) entry which is preliminary data.</text>
</comment>
<dbReference type="Proteomes" id="UP001148018">
    <property type="component" value="Unassembled WGS sequence"/>
</dbReference>
<dbReference type="InterPro" id="IPR036834">
    <property type="entry name" value="Bcl-2-like_sf"/>
</dbReference>
<sequence length="151" mass="16899">MDEQRVAKQTSEVVRCLFEDVCQPCCIETDSGDSFDPVPIANKLKEISDQLVEDTEFQKALLEFKKAQHEQKAMDAAFSQAVDRVCPPLSAEVTPEMQLIKAAVSLGLYINSQAPKLNREIQRAMNSFLNLRVGQFVAQQGGWDAVEIDHE</sequence>
<dbReference type="GO" id="GO:0042981">
    <property type="term" value="P:regulation of apoptotic process"/>
    <property type="evidence" value="ECO:0007669"/>
    <property type="project" value="InterPro"/>
</dbReference>
<name>A0A9Q0EAR3_9TELE</name>
<dbReference type="Gene3D" id="1.10.437.10">
    <property type="entry name" value="Blc2-like"/>
    <property type="match status" value="1"/>
</dbReference>
<protein>
    <recommendedName>
        <fullName evidence="3">Bcl-2-like protein 15</fullName>
    </recommendedName>
</protein>
<keyword evidence="2" id="KW-1185">Reference proteome</keyword>
<evidence type="ECO:0000313" key="2">
    <source>
        <dbReference type="Proteomes" id="UP001148018"/>
    </source>
</evidence>
<dbReference type="InterPro" id="IPR033543">
    <property type="entry name" value="BCL2L15"/>
</dbReference>
<reference evidence="1" key="1">
    <citation type="submission" date="2022-07" db="EMBL/GenBank/DDBJ databases">
        <title>Chromosome-level genome of Muraenolepis orangiensis.</title>
        <authorList>
            <person name="Kim J."/>
        </authorList>
    </citation>
    <scope>NUCLEOTIDE SEQUENCE</scope>
    <source>
        <strain evidence="1">KU_S4_2022</strain>
        <tissue evidence="1">Muscle</tissue>
    </source>
</reference>
<gene>
    <name evidence="1" type="ORF">NHX12_031048</name>
</gene>
<proteinExistence type="predicted"/>
<dbReference type="EMBL" id="JANIIK010000046">
    <property type="protein sequence ID" value="KAJ3603306.1"/>
    <property type="molecule type" value="Genomic_DNA"/>
</dbReference>
<organism evidence="1 2">
    <name type="scientific">Muraenolepis orangiensis</name>
    <name type="common">Patagonian moray cod</name>
    <dbReference type="NCBI Taxonomy" id="630683"/>
    <lineage>
        <taxon>Eukaryota</taxon>
        <taxon>Metazoa</taxon>
        <taxon>Chordata</taxon>
        <taxon>Craniata</taxon>
        <taxon>Vertebrata</taxon>
        <taxon>Euteleostomi</taxon>
        <taxon>Actinopterygii</taxon>
        <taxon>Neopterygii</taxon>
        <taxon>Teleostei</taxon>
        <taxon>Neoteleostei</taxon>
        <taxon>Acanthomorphata</taxon>
        <taxon>Zeiogadaria</taxon>
        <taxon>Gadariae</taxon>
        <taxon>Gadiformes</taxon>
        <taxon>Muraenolepidoidei</taxon>
        <taxon>Muraenolepididae</taxon>
        <taxon>Muraenolepis</taxon>
    </lineage>
</organism>
<dbReference type="OrthoDB" id="9950208at2759"/>
<accession>A0A9Q0EAR3</accession>
<evidence type="ECO:0008006" key="3">
    <source>
        <dbReference type="Google" id="ProtNLM"/>
    </source>
</evidence>
<dbReference type="AlphaFoldDB" id="A0A9Q0EAR3"/>
<evidence type="ECO:0000313" key="1">
    <source>
        <dbReference type="EMBL" id="KAJ3603306.1"/>
    </source>
</evidence>